<evidence type="ECO:0000313" key="2">
    <source>
        <dbReference type="Proteomes" id="UP000694865"/>
    </source>
</evidence>
<dbReference type="Pfam" id="PF00067">
    <property type="entry name" value="p450"/>
    <property type="match status" value="1"/>
</dbReference>
<dbReference type="Gene3D" id="1.10.630.10">
    <property type="entry name" value="Cytochrome P450"/>
    <property type="match status" value="1"/>
</dbReference>
<organism evidence="2 3">
    <name type="scientific">Saccoglossus kowalevskii</name>
    <name type="common">Acorn worm</name>
    <dbReference type="NCBI Taxonomy" id="10224"/>
    <lineage>
        <taxon>Eukaryota</taxon>
        <taxon>Metazoa</taxon>
        <taxon>Hemichordata</taxon>
        <taxon>Enteropneusta</taxon>
        <taxon>Harrimaniidae</taxon>
        <taxon>Saccoglossus</taxon>
    </lineage>
</organism>
<dbReference type="PANTHER" id="PTHR24280:SF4">
    <property type="entry name" value="CYTOCHROME P450 20A1"/>
    <property type="match status" value="1"/>
</dbReference>
<dbReference type="PRINTS" id="PR00463">
    <property type="entry name" value="EP450I"/>
</dbReference>
<evidence type="ECO:0000313" key="3">
    <source>
        <dbReference type="RefSeq" id="XP_006811849.1"/>
    </source>
</evidence>
<name>A0ABM0LVQ8_SACKO</name>
<protein>
    <submittedName>
        <fullName evidence="3">Cytochrome P450 4V2-like</fullName>
    </submittedName>
</protein>
<proteinExistence type="inferred from homology"/>
<reference evidence="3" key="1">
    <citation type="submission" date="2025-08" db="UniProtKB">
        <authorList>
            <consortium name="RefSeq"/>
        </authorList>
    </citation>
    <scope>IDENTIFICATION</scope>
    <source>
        <tissue evidence="3">Testes</tissue>
    </source>
</reference>
<dbReference type="InterPro" id="IPR002401">
    <property type="entry name" value="Cyt_P450_E_grp-I"/>
</dbReference>
<accession>A0ABM0LVQ8</accession>
<dbReference type="GeneID" id="102809994"/>
<dbReference type="InterPro" id="IPR001128">
    <property type="entry name" value="Cyt_P450"/>
</dbReference>
<evidence type="ECO:0000256" key="1">
    <source>
        <dbReference type="ARBA" id="ARBA00010617"/>
    </source>
</evidence>
<keyword evidence="2" id="KW-1185">Reference proteome</keyword>
<comment type="similarity">
    <text evidence="1">Belongs to the cytochrome P450 family.</text>
</comment>
<gene>
    <name evidence="3" type="primary">LOC102809994</name>
</gene>
<dbReference type="InterPro" id="IPR052666">
    <property type="entry name" value="CYP450_20A1-like"/>
</dbReference>
<dbReference type="InterPro" id="IPR036396">
    <property type="entry name" value="Cyt_P450_sf"/>
</dbReference>
<dbReference type="SUPFAM" id="SSF48264">
    <property type="entry name" value="Cytochrome P450"/>
    <property type="match status" value="1"/>
</dbReference>
<dbReference type="PANTHER" id="PTHR24280">
    <property type="entry name" value="CYTOCHROME P450 20A1"/>
    <property type="match status" value="1"/>
</dbReference>
<sequence>MLRHYETAMAILNQDITQNTEPGQKFAQALKAWHDFIRAMIQHRRDNPPSDDDWTFIDVLMAKSSSEEELISDASTYFIAGYQTTAFLMVWTIYYMCENQEVQEKVYQEIIDVIGKDEQVNHVNLESLK</sequence>
<dbReference type="RefSeq" id="XP_006811849.1">
    <property type="nucleotide sequence ID" value="XM_006811786.1"/>
</dbReference>
<dbReference type="Proteomes" id="UP000694865">
    <property type="component" value="Unplaced"/>
</dbReference>